<accession>A0A1I2GNB6</accession>
<keyword evidence="1" id="KW-0732">Signal</keyword>
<dbReference type="PROSITE" id="PS51257">
    <property type="entry name" value="PROKAR_LIPOPROTEIN"/>
    <property type="match status" value="1"/>
</dbReference>
<evidence type="ECO:0000313" key="2">
    <source>
        <dbReference type="EMBL" id="SFF18499.1"/>
    </source>
</evidence>
<organism evidence="2 3">
    <name type="scientific">Paenibacillus catalpae</name>
    <dbReference type="NCBI Taxonomy" id="1045775"/>
    <lineage>
        <taxon>Bacteria</taxon>
        <taxon>Bacillati</taxon>
        <taxon>Bacillota</taxon>
        <taxon>Bacilli</taxon>
        <taxon>Bacillales</taxon>
        <taxon>Paenibacillaceae</taxon>
        <taxon>Paenibacillus</taxon>
    </lineage>
</organism>
<evidence type="ECO:0000256" key="1">
    <source>
        <dbReference type="SAM" id="SignalP"/>
    </source>
</evidence>
<protein>
    <submittedName>
        <fullName evidence="2">Uncharacterized protein</fullName>
    </submittedName>
</protein>
<keyword evidence="3" id="KW-1185">Reference proteome</keyword>
<dbReference type="Proteomes" id="UP000198855">
    <property type="component" value="Unassembled WGS sequence"/>
</dbReference>
<dbReference type="STRING" id="1045775.SAMN05216378_5346"/>
<dbReference type="EMBL" id="FOMT01000006">
    <property type="protein sequence ID" value="SFF18499.1"/>
    <property type="molecule type" value="Genomic_DNA"/>
</dbReference>
<dbReference type="RefSeq" id="WP_091189536.1">
    <property type="nucleotide sequence ID" value="NZ_FOMT01000006.1"/>
</dbReference>
<sequence>MKRYLWNTLTLLVVGILLGACSPDDTNNDKYHLEAIVANVAIADKGITNDGQYWIMAAYPDKKKLKSVVRFDVEKELWDTIEINQKYTVHYAKRENGTYSLYKIIPLTD</sequence>
<feature type="signal peptide" evidence="1">
    <location>
        <begin position="1"/>
        <end position="19"/>
    </location>
</feature>
<gene>
    <name evidence="2" type="ORF">SAMN05216378_5346</name>
</gene>
<proteinExistence type="predicted"/>
<name>A0A1I2GNB6_9BACL</name>
<dbReference type="OrthoDB" id="2627883at2"/>
<feature type="chain" id="PRO_5038880176" evidence="1">
    <location>
        <begin position="20"/>
        <end position="109"/>
    </location>
</feature>
<reference evidence="3" key="1">
    <citation type="submission" date="2016-10" db="EMBL/GenBank/DDBJ databases">
        <authorList>
            <person name="Varghese N."/>
            <person name="Submissions S."/>
        </authorList>
    </citation>
    <scope>NUCLEOTIDE SEQUENCE [LARGE SCALE GENOMIC DNA]</scope>
    <source>
        <strain evidence="3">CGMCC 1.10784</strain>
    </source>
</reference>
<evidence type="ECO:0000313" key="3">
    <source>
        <dbReference type="Proteomes" id="UP000198855"/>
    </source>
</evidence>
<dbReference type="AlphaFoldDB" id="A0A1I2GNB6"/>